<feature type="compositionally biased region" description="Polar residues" evidence="2">
    <location>
        <begin position="446"/>
        <end position="466"/>
    </location>
</feature>
<dbReference type="SUPFAM" id="SSF56214">
    <property type="entry name" value="4'-phosphopantetheinyl transferase"/>
    <property type="match status" value="1"/>
</dbReference>
<reference evidence="5" key="1">
    <citation type="submission" date="2019-04" db="EMBL/GenBank/DDBJ databases">
        <title>Sequencing of skin fungus with MAO and IRED activity.</title>
        <authorList>
            <person name="Marsaioli A.J."/>
            <person name="Bonatto J.M.C."/>
            <person name="Reis Junior O."/>
        </authorList>
    </citation>
    <scope>NUCLEOTIDE SEQUENCE</scope>
    <source>
        <strain evidence="5">30M1</strain>
    </source>
</reference>
<dbReference type="GO" id="GO:0008897">
    <property type="term" value="F:holo-[acyl-carrier-protein] synthase activity"/>
    <property type="evidence" value="ECO:0007669"/>
    <property type="project" value="InterPro"/>
</dbReference>
<dbReference type="OrthoDB" id="15433at2759"/>
<comment type="caution">
    <text evidence="5">The sequence shown here is derived from an EMBL/GenBank/DDBJ whole genome shotgun (WGS) entry which is preliminary data.</text>
</comment>
<dbReference type="CDD" id="cd12087">
    <property type="entry name" value="TM_EGFR-like"/>
    <property type="match status" value="1"/>
</dbReference>
<dbReference type="EMBL" id="SWKU01000035">
    <property type="protein sequence ID" value="KAF2995076.1"/>
    <property type="molecule type" value="Genomic_DNA"/>
</dbReference>
<dbReference type="InterPro" id="IPR008278">
    <property type="entry name" value="4-PPantetheinyl_Trfase_dom"/>
</dbReference>
<feature type="compositionally biased region" description="Polar residues" evidence="2">
    <location>
        <begin position="517"/>
        <end position="526"/>
    </location>
</feature>
<dbReference type="Gene3D" id="3.90.470.20">
    <property type="entry name" value="4'-phosphopantetheinyl transferase domain"/>
    <property type="match status" value="1"/>
</dbReference>
<gene>
    <name evidence="5" type="ORF">E8E13_002848</name>
</gene>
<evidence type="ECO:0000313" key="5">
    <source>
        <dbReference type="EMBL" id="KAF2995076.1"/>
    </source>
</evidence>
<sequence length="526" mass="56625">MPPRPFPFPLRIGTDICHIPRMRKLITGKDNGDKGRLINALLRRILTHPERVYFRNRFGSNEAIYADINPAAKFLAGRFAAKEACRKACDHLDKNDRGLKHIVILPVTAVEQGEHKSQRPEALVLHEPLQEPNSQEEPEAPFNMESLSGQLCEISISHDEDYATAVALVPRSLAALVTPSAAVSDPTITPAPNYELFKKQNNDRYMGWVQQNGIWSSVQCEAGATYYQDGKNWRCCGTTSAGCDIPQACVNGNLIFDGAILGSSTSLTFACTDVYNEPIDASFTVCNTAFMYENSQDSSPKTNPEAAKTTTRASARGSATAAATTSDSFGSFETDEPTVGTHTTKKKSKSKAWIAGAVIGPLIGLAIVAFLAFFCIRRKKKNKAIAASAAAVSQTTRNPQPQPAAPAVSTPAPQYYPPPMQQQGAGAAPFGVADAKPNVWAPQPQSPVSQVSTPNTLSTYGNQYPQQGGYAAPAQPVYNAPSPSMSPPPPQAYENNVNYNPAHEARPFSSELDGSAQIPSSQPKQN</sequence>
<proteinExistence type="predicted"/>
<feature type="compositionally biased region" description="Low complexity" evidence="2">
    <location>
        <begin position="306"/>
        <end position="326"/>
    </location>
</feature>
<feature type="domain" description="4'-phosphopantetheinyl transferase" evidence="4">
    <location>
        <begin position="11"/>
        <end position="123"/>
    </location>
</feature>
<keyword evidence="3" id="KW-0472">Membrane</keyword>
<dbReference type="GO" id="GO:0000287">
    <property type="term" value="F:magnesium ion binding"/>
    <property type="evidence" value="ECO:0007669"/>
    <property type="project" value="InterPro"/>
</dbReference>
<keyword evidence="1" id="KW-0808">Transferase</keyword>
<dbReference type="Proteomes" id="UP000801428">
    <property type="component" value="Unassembled WGS sequence"/>
</dbReference>
<evidence type="ECO:0000256" key="1">
    <source>
        <dbReference type="ARBA" id="ARBA00022679"/>
    </source>
</evidence>
<evidence type="ECO:0000313" key="6">
    <source>
        <dbReference type="Proteomes" id="UP000801428"/>
    </source>
</evidence>
<keyword evidence="6" id="KW-1185">Reference proteome</keyword>
<dbReference type="Pfam" id="PF01648">
    <property type="entry name" value="ACPS"/>
    <property type="match status" value="1"/>
</dbReference>
<organism evidence="5 6">
    <name type="scientific">Curvularia kusanoi</name>
    <name type="common">Cochliobolus kusanoi</name>
    <dbReference type="NCBI Taxonomy" id="90978"/>
    <lineage>
        <taxon>Eukaryota</taxon>
        <taxon>Fungi</taxon>
        <taxon>Dikarya</taxon>
        <taxon>Ascomycota</taxon>
        <taxon>Pezizomycotina</taxon>
        <taxon>Dothideomycetes</taxon>
        <taxon>Pleosporomycetidae</taxon>
        <taxon>Pleosporales</taxon>
        <taxon>Pleosporineae</taxon>
        <taxon>Pleosporaceae</taxon>
        <taxon>Curvularia</taxon>
    </lineage>
</organism>
<evidence type="ECO:0000259" key="4">
    <source>
        <dbReference type="Pfam" id="PF01648"/>
    </source>
</evidence>
<keyword evidence="3" id="KW-0812">Transmembrane</keyword>
<dbReference type="InterPro" id="IPR037143">
    <property type="entry name" value="4-PPantetheinyl_Trfase_dom_sf"/>
</dbReference>
<dbReference type="AlphaFoldDB" id="A0A9P4W6T7"/>
<feature type="region of interest" description="Disordered" evidence="2">
    <location>
        <begin position="391"/>
        <end position="526"/>
    </location>
</feature>
<evidence type="ECO:0000256" key="3">
    <source>
        <dbReference type="SAM" id="Phobius"/>
    </source>
</evidence>
<keyword evidence="3" id="KW-1133">Transmembrane helix</keyword>
<evidence type="ECO:0000256" key="2">
    <source>
        <dbReference type="SAM" id="MobiDB-lite"/>
    </source>
</evidence>
<name>A0A9P4W6T7_CURKU</name>
<accession>A0A9P4W6T7</accession>
<feature type="region of interest" description="Disordered" evidence="2">
    <location>
        <begin position="295"/>
        <end position="346"/>
    </location>
</feature>
<feature type="transmembrane region" description="Helical" evidence="3">
    <location>
        <begin position="352"/>
        <end position="376"/>
    </location>
</feature>
<protein>
    <recommendedName>
        <fullName evidence="4">4'-phosphopantetheinyl transferase domain-containing protein</fullName>
    </recommendedName>
</protein>